<feature type="DNA-binding region" description="OmpR/PhoB-type" evidence="7">
    <location>
        <begin position="131"/>
        <end position="226"/>
    </location>
</feature>
<dbReference type="SMART" id="SM00862">
    <property type="entry name" value="Trans_reg_C"/>
    <property type="match status" value="1"/>
</dbReference>
<gene>
    <name evidence="10" type="ORF">J2Z32_003976</name>
</gene>
<dbReference type="InterPro" id="IPR039420">
    <property type="entry name" value="WalR-like"/>
</dbReference>
<keyword evidence="5" id="KW-0804">Transcription</keyword>
<dbReference type="Pfam" id="PF00072">
    <property type="entry name" value="Response_reg"/>
    <property type="match status" value="1"/>
</dbReference>
<dbReference type="InterPro" id="IPR016032">
    <property type="entry name" value="Sig_transdc_resp-reg_C-effctor"/>
</dbReference>
<organism evidence="10 11">
    <name type="scientific">Paenibacillus turicensis</name>
    <dbReference type="NCBI Taxonomy" id="160487"/>
    <lineage>
        <taxon>Bacteria</taxon>
        <taxon>Bacillati</taxon>
        <taxon>Bacillota</taxon>
        <taxon>Bacilli</taxon>
        <taxon>Bacillales</taxon>
        <taxon>Paenibacillaceae</taxon>
        <taxon>Paenibacillus</taxon>
    </lineage>
</organism>
<name>A0ABS4FXJ2_9BACL</name>
<evidence type="ECO:0000256" key="6">
    <source>
        <dbReference type="PROSITE-ProRule" id="PRU00169"/>
    </source>
</evidence>
<evidence type="ECO:0000313" key="11">
    <source>
        <dbReference type="Proteomes" id="UP001519272"/>
    </source>
</evidence>
<dbReference type="Gene3D" id="3.40.50.2300">
    <property type="match status" value="1"/>
</dbReference>
<keyword evidence="1 6" id="KW-0597">Phosphoprotein</keyword>
<evidence type="ECO:0000259" key="8">
    <source>
        <dbReference type="PROSITE" id="PS50110"/>
    </source>
</evidence>
<dbReference type="InterPro" id="IPR036388">
    <property type="entry name" value="WH-like_DNA-bd_sf"/>
</dbReference>
<evidence type="ECO:0000256" key="2">
    <source>
        <dbReference type="ARBA" id="ARBA00023012"/>
    </source>
</evidence>
<dbReference type="SMART" id="SM00448">
    <property type="entry name" value="REC"/>
    <property type="match status" value="1"/>
</dbReference>
<evidence type="ECO:0000256" key="7">
    <source>
        <dbReference type="PROSITE-ProRule" id="PRU01091"/>
    </source>
</evidence>
<reference evidence="10 11" key="1">
    <citation type="submission" date="2021-03" db="EMBL/GenBank/DDBJ databases">
        <title>Genomic Encyclopedia of Type Strains, Phase IV (KMG-IV): sequencing the most valuable type-strain genomes for metagenomic binning, comparative biology and taxonomic classification.</title>
        <authorList>
            <person name="Goeker M."/>
        </authorList>
    </citation>
    <scope>NUCLEOTIDE SEQUENCE [LARGE SCALE GENOMIC DNA]</scope>
    <source>
        <strain evidence="10 11">DSM 14349</strain>
    </source>
</reference>
<feature type="domain" description="Response regulatory" evidence="8">
    <location>
        <begin position="5"/>
        <end position="118"/>
    </location>
</feature>
<comment type="caution">
    <text evidence="10">The sequence shown here is derived from an EMBL/GenBank/DDBJ whole genome shotgun (WGS) entry which is preliminary data.</text>
</comment>
<evidence type="ECO:0000259" key="9">
    <source>
        <dbReference type="PROSITE" id="PS51755"/>
    </source>
</evidence>
<keyword evidence="2" id="KW-0902">Two-component regulatory system</keyword>
<dbReference type="CDD" id="cd00383">
    <property type="entry name" value="trans_reg_C"/>
    <property type="match status" value="1"/>
</dbReference>
<dbReference type="GO" id="GO:0003677">
    <property type="term" value="F:DNA binding"/>
    <property type="evidence" value="ECO:0007669"/>
    <property type="project" value="UniProtKB-KW"/>
</dbReference>
<dbReference type="Proteomes" id="UP001519272">
    <property type="component" value="Unassembled WGS sequence"/>
</dbReference>
<dbReference type="EMBL" id="JAGGKG010000024">
    <property type="protein sequence ID" value="MBP1907301.1"/>
    <property type="molecule type" value="Genomic_DNA"/>
</dbReference>
<dbReference type="PROSITE" id="PS50110">
    <property type="entry name" value="RESPONSE_REGULATORY"/>
    <property type="match status" value="1"/>
</dbReference>
<evidence type="ECO:0000313" key="10">
    <source>
        <dbReference type="EMBL" id="MBP1907301.1"/>
    </source>
</evidence>
<evidence type="ECO:0000256" key="3">
    <source>
        <dbReference type="ARBA" id="ARBA00023015"/>
    </source>
</evidence>
<dbReference type="InterPro" id="IPR001789">
    <property type="entry name" value="Sig_transdc_resp-reg_receiver"/>
</dbReference>
<dbReference type="RefSeq" id="WP_210090880.1">
    <property type="nucleotide sequence ID" value="NZ_JAGGKG010000024.1"/>
</dbReference>
<dbReference type="Pfam" id="PF00486">
    <property type="entry name" value="Trans_reg_C"/>
    <property type="match status" value="1"/>
</dbReference>
<keyword evidence="11" id="KW-1185">Reference proteome</keyword>
<protein>
    <submittedName>
        <fullName evidence="10">DNA-binding response OmpR family regulator</fullName>
    </submittedName>
</protein>
<evidence type="ECO:0000256" key="4">
    <source>
        <dbReference type="ARBA" id="ARBA00023125"/>
    </source>
</evidence>
<dbReference type="InterPro" id="IPR001867">
    <property type="entry name" value="OmpR/PhoB-type_DNA-bd"/>
</dbReference>
<dbReference type="PROSITE" id="PS51755">
    <property type="entry name" value="OMPR_PHOB"/>
    <property type="match status" value="1"/>
</dbReference>
<dbReference type="PANTHER" id="PTHR48111">
    <property type="entry name" value="REGULATOR OF RPOS"/>
    <property type="match status" value="1"/>
</dbReference>
<keyword evidence="4 7" id="KW-0238">DNA-binding</keyword>
<evidence type="ECO:0000256" key="1">
    <source>
        <dbReference type="ARBA" id="ARBA00022553"/>
    </source>
</evidence>
<dbReference type="SUPFAM" id="SSF46894">
    <property type="entry name" value="C-terminal effector domain of the bipartite response regulators"/>
    <property type="match status" value="1"/>
</dbReference>
<dbReference type="Gene3D" id="1.10.10.10">
    <property type="entry name" value="Winged helix-like DNA-binding domain superfamily/Winged helix DNA-binding domain"/>
    <property type="match status" value="1"/>
</dbReference>
<keyword evidence="3" id="KW-0805">Transcription regulation</keyword>
<dbReference type="SUPFAM" id="SSF52172">
    <property type="entry name" value="CheY-like"/>
    <property type="match status" value="1"/>
</dbReference>
<proteinExistence type="predicted"/>
<dbReference type="InterPro" id="IPR011006">
    <property type="entry name" value="CheY-like_superfamily"/>
</dbReference>
<dbReference type="Gene3D" id="6.10.250.690">
    <property type="match status" value="1"/>
</dbReference>
<sequence>MRKKSILIIEDELELANMIKKYLQREHYDAQIIVNGNDALQAIKKMQPDLVLLDLMLPHLDGLEVLRQIRLECIVPVIIISAKETELDKVLGLKLGADDYMTKPFSMKEMVARVEALFRRIEGYSTRDNHHQTFQFNNIYVDLLARQVRDENEVLNFTTKEMDLLIFLLRHPKQALSKEQIYNHVWGLNEYGDINTVTIHIQKIREKLGPFHEITTVRGVGYRFDGELR</sequence>
<evidence type="ECO:0000256" key="5">
    <source>
        <dbReference type="ARBA" id="ARBA00023163"/>
    </source>
</evidence>
<accession>A0ABS4FXJ2</accession>
<feature type="domain" description="OmpR/PhoB-type" evidence="9">
    <location>
        <begin position="131"/>
        <end position="226"/>
    </location>
</feature>
<dbReference type="PANTHER" id="PTHR48111:SF26">
    <property type="entry name" value="STAGE 0 SPORULATION PROTEIN A HOMOLOG"/>
    <property type="match status" value="1"/>
</dbReference>
<feature type="modified residue" description="4-aspartylphosphate" evidence="6">
    <location>
        <position position="54"/>
    </location>
</feature>